<evidence type="ECO:0000256" key="7">
    <source>
        <dbReference type="ARBA" id="ARBA00023237"/>
    </source>
</evidence>
<dbReference type="HOGENOM" id="CLU_035981_0_1_6"/>
<dbReference type="InterPro" id="IPR005017">
    <property type="entry name" value="OMPP1/FadL/TodX"/>
</dbReference>
<evidence type="ECO:0000256" key="2">
    <source>
        <dbReference type="ARBA" id="ARBA00008163"/>
    </source>
</evidence>
<reference evidence="8 9" key="1">
    <citation type="journal article" date="2012" name="J. Bacteriol.">
        <title>Complete genome sequences of Methylophaga sp. strain JAM1 and Methylophaga sp. strain JAM7.</title>
        <authorList>
            <person name="Villeneuve C."/>
            <person name="Martineau C."/>
            <person name="Mauffrey F."/>
            <person name="Villemur R."/>
        </authorList>
    </citation>
    <scope>NUCLEOTIDE SEQUENCE [LARGE SCALE GENOMIC DNA]</scope>
    <source>
        <strain evidence="8 9">JAM1</strain>
    </source>
</reference>
<name>I1XKT4_METNJ</name>
<dbReference type="Gene3D" id="2.40.160.60">
    <property type="entry name" value="Outer membrane protein transport protein (OMPP1/FadL/TodX)"/>
    <property type="match status" value="1"/>
</dbReference>
<dbReference type="PATRIC" id="fig|754476.3.peg.2166"/>
<dbReference type="STRING" id="754476.Q7A_2189"/>
<protein>
    <submittedName>
        <fullName evidence="8">Long-chain fatty acid transport protein</fullName>
    </submittedName>
</protein>
<comment type="similarity">
    <text evidence="2">Belongs to the OmpP1/FadL family.</text>
</comment>
<dbReference type="Proteomes" id="UP000009144">
    <property type="component" value="Chromosome"/>
</dbReference>
<evidence type="ECO:0000256" key="1">
    <source>
        <dbReference type="ARBA" id="ARBA00004571"/>
    </source>
</evidence>
<keyword evidence="3" id="KW-1134">Transmembrane beta strand</keyword>
<dbReference type="AlphaFoldDB" id="I1XKT4"/>
<evidence type="ECO:0000256" key="3">
    <source>
        <dbReference type="ARBA" id="ARBA00022452"/>
    </source>
</evidence>
<evidence type="ECO:0000256" key="4">
    <source>
        <dbReference type="ARBA" id="ARBA00022692"/>
    </source>
</evidence>
<dbReference type="OrthoDB" id="19849at2"/>
<sequence length="433" mass="47485">MTMSRTTQFGFYLLFGAASNSAAAAGYALIEQSITGLGRAFSGSAAVADDASTIFFNPAGMTNLSRKEMNMGLNLIAPRAEFSDRGSNVNGTPLTGGDGSNAGELAAVPNFYYAHPLNDKTVVGIGVGAPFGLVTDYGDSWQGRYHAIRSDLLTLNINPSIAFKVTEKLSLGFGVNLQYIDLELSQAANFGSFLGNSQGNDGRVKVTADDWSWGYNLGMTYQFTEATRMGLSYRSKITHDLTGEGEFRIPENVNTQATAAGFQDGNVGGRVTLPESASIALVHQLNSQWSVMADASWTRWSRFEELQINSDVSRLNTLKEEDWENSMRYGLGVEYKANDRWSWRAGVAYDETPIPNAQRRTPRIPDSDRTWLALGASYHYSDNIILDAAYTHIFMKDSSIEDTFTSGTQTYELSGKYKSSVDIVGVQLRWLFD</sequence>
<comment type="subcellular location">
    <subcellularLocation>
        <location evidence="1">Cell outer membrane</location>
        <topology evidence="1">Multi-pass membrane protein</topology>
    </subcellularLocation>
</comment>
<proteinExistence type="inferred from homology"/>
<evidence type="ECO:0000256" key="6">
    <source>
        <dbReference type="ARBA" id="ARBA00023136"/>
    </source>
</evidence>
<gene>
    <name evidence="8" type="ordered locus">Q7A_2189</name>
</gene>
<dbReference type="Pfam" id="PF03349">
    <property type="entry name" value="Toluene_X"/>
    <property type="match status" value="1"/>
</dbReference>
<dbReference type="KEGG" id="mej:Q7A_2189"/>
<dbReference type="GO" id="GO:0009279">
    <property type="term" value="C:cell outer membrane"/>
    <property type="evidence" value="ECO:0007669"/>
    <property type="project" value="UniProtKB-SubCell"/>
</dbReference>
<dbReference type="PANTHER" id="PTHR35093:SF3">
    <property type="entry name" value="LONG-CHAIN FATTY ACID TRANSPORT PROTEIN"/>
    <property type="match status" value="1"/>
</dbReference>
<dbReference type="EMBL" id="CP003390">
    <property type="protein sequence ID" value="AFI85003.1"/>
    <property type="molecule type" value="Genomic_DNA"/>
</dbReference>
<keyword evidence="7" id="KW-0998">Cell outer membrane</keyword>
<dbReference type="RefSeq" id="WP_014707371.1">
    <property type="nucleotide sequence ID" value="NC_017857.3"/>
</dbReference>
<dbReference type="GO" id="GO:0015483">
    <property type="term" value="F:long-chain fatty acid transporting porin activity"/>
    <property type="evidence" value="ECO:0007669"/>
    <property type="project" value="TreeGrafter"/>
</dbReference>
<dbReference type="eggNOG" id="COG2067">
    <property type="taxonomic scope" value="Bacteria"/>
</dbReference>
<keyword evidence="4" id="KW-0812">Transmembrane</keyword>
<evidence type="ECO:0000313" key="9">
    <source>
        <dbReference type="Proteomes" id="UP000009144"/>
    </source>
</evidence>
<keyword evidence="9" id="KW-1185">Reference proteome</keyword>
<dbReference type="PANTHER" id="PTHR35093">
    <property type="entry name" value="OUTER MEMBRANE PROTEIN NMB0088-RELATED"/>
    <property type="match status" value="1"/>
</dbReference>
<dbReference type="SUPFAM" id="SSF56935">
    <property type="entry name" value="Porins"/>
    <property type="match status" value="1"/>
</dbReference>
<evidence type="ECO:0000256" key="5">
    <source>
        <dbReference type="ARBA" id="ARBA00022729"/>
    </source>
</evidence>
<accession>I1XKT4</accession>
<keyword evidence="6" id="KW-0472">Membrane</keyword>
<keyword evidence="5" id="KW-0732">Signal</keyword>
<evidence type="ECO:0000313" key="8">
    <source>
        <dbReference type="EMBL" id="AFI85003.1"/>
    </source>
</evidence>
<reference evidence="8 9" key="2">
    <citation type="journal article" date="2013" name="Int. J. Syst. Evol. Microbiol.">
        <title>Methylophaga nitratireducenticrescens sp. nov. and Methylophaga frappieri sp. nov., isolated from the biofilm of the methanol-fed denitrification system treating the seawater at the Montreal Biodome.</title>
        <authorList>
            <person name="Villeneuve C."/>
            <person name="Martineau C."/>
            <person name="Mauffrey F."/>
            <person name="Villemur R."/>
        </authorList>
    </citation>
    <scope>NUCLEOTIDE SEQUENCE [LARGE SCALE GENOMIC DNA]</scope>
    <source>
        <strain evidence="8 9">JAM1</strain>
    </source>
</reference>
<organism evidence="8 9">
    <name type="scientific">Methylophaga nitratireducenticrescens</name>
    <dbReference type="NCBI Taxonomy" id="754476"/>
    <lineage>
        <taxon>Bacteria</taxon>
        <taxon>Pseudomonadati</taxon>
        <taxon>Pseudomonadota</taxon>
        <taxon>Gammaproteobacteria</taxon>
        <taxon>Thiotrichales</taxon>
        <taxon>Piscirickettsiaceae</taxon>
        <taxon>Methylophaga</taxon>
    </lineage>
</organism>